<dbReference type="RefSeq" id="WP_320287259.1">
    <property type="nucleotide sequence ID" value="NZ_JAVIIW010000009.1"/>
</dbReference>
<reference evidence="2 3" key="1">
    <citation type="submission" date="2023-08" db="EMBL/GenBank/DDBJ databases">
        <title>Implementing the SeqCode for naming new Mesorhizobium species isolated from Vachellia karroo root nodules.</title>
        <authorList>
            <person name="Van Lill M."/>
        </authorList>
    </citation>
    <scope>NUCLEOTIDE SEQUENCE [LARGE SCALE GENOMIC DNA]</scope>
    <source>
        <strain evidence="2 3">VK24D</strain>
    </source>
</reference>
<evidence type="ECO:0000259" key="1">
    <source>
        <dbReference type="Pfam" id="PF06527"/>
    </source>
</evidence>
<accession>A0ABU4XWT7</accession>
<proteinExistence type="predicted"/>
<name>A0ABU4XWT7_9HYPH</name>
<comment type="caution">
    <text evidence="2">The sequence shown here is derived from an EMBL/GenBank/DDBJ whole genome shotgun (WGS) entry which is preliminary data.</text>
</comment>
<keyword evidence="3" id="KW-1185">Reference proteome</keyword>
<gene>
    <name evidence="2" type="ORF">RFN28_10440</name>
</gene>
<evidence type="ECO:0000313" key="2">
    <source>
        <dbReference type="EMBL" id="MDX8478896.1"/>
    </source>
</evidence>
<sequence>MRLSLTLELGDRETPPDFASRLSTRACRDDMREFCRDFGIDPQGVINGQPDGVFALADLAGVDRDRLLRESFTRLDGPKRQFRHRGQELLQSSLVRNRVRMCPACMAEDIERLDCRLAARPHRRSMWLIRGMRTCDRHGMALAEVGKLDGPHVIHDASRAIADAIPRLQFLADAAVLRSPSKLELYVARRLQGTASGSWLDGLPLYAALHLPLVTGAVALHGPKVALDDLDGDEAWECEAAGFEIVDKGAAGIRSFLDELQGPFRSRRSSAGPKVMYGRLYDWLAHESEDRVYDPVRDIILEHAVETLPFGPGDTLFGRDVGARRLHSVHTAAQEFAVHPKRLRKALRKAGLAGKDSDSLIDNRVVADPDQVTVLARELKEAMNMTAARAYLNVPRPHDEGLVQTGLIKPMIEKPRSRAGMHYTFRKADLDEFLERLLRKADPALGDDPAFETLLKAAKRCCCPVMDVVRLVLDGKLERVGRSPAERGFLSVLVDAREVRPHVVGPAYDGLSLREVEKRLPAKSAAVKALVGKGLLATVTVKNPVTGWMQPIVREEELERFEREYVSLHKLAQERVEHFARVKKSLVAAGVAPVGDPDELKQTLYRRCDIPPSSMPS</sequence>
<dbReference type="Proteomes" id="UP001287059">
    <property type="component" value="Unassembled WGS sequence"/>
</dbReference>
<dbReference type="InterPro" id="IPR009492">
    <property type="entry name" value="TniQ"/>
</dbReference>
<dbReference type="Pfam" id="PF06527">
    <property type="entry name" value="TniQ"/>
    <property type="match status" value="1"/>
</dbReference>
<dbReference type="EMBL" id="JAVIIW010000009">
    <property type="protein sequence ID" value="MDX8478896.1"/>
    <property type="molecule type" value="Genomic_DNA"/>
</dbReference>
<protein>
    <submittedName>
        <fullName evidence="2">TniQ family protein</fullName>
    </submittedName>
</protein>
<feature type="domain" description="TniQ" evidence="1">
    <location>
        <begin position="6"/>
        <end position="142"/>
    </location>
</feature>
<evidence type="ECO:0000313" key="3">
    <source>
        <dbReference type="Proteomes" id="UP001287059"/>
    </source>
</evidence>
<organism evidence="2 3">
    <name type="scientific">Mesorhizobium album</name>
    <dbReference type="NCBI Taxonomy" id="3072314"/>
    <lineage>
        <taxon>Bacteria</taxon>
        <taxon>Pseudomonadati</taxon>
        <taxon>Pseudomonadota</taxon>
        <taxon>Alphaproteobacteria</taxon>
        <taxon>Hyphomicrobiales</taxon>
        <taxon>Phyllobacteriaceae</taxon>
        <taxon>Mesorhizobium</taxon>
    </lineage>
</organism>